<organism evidence="3 4">
    <name type="scientific">Poritiphilus flavus</name>
    <dbReference type="NCBI Taxonomy" id="2697053"/>
    <lineage>
        <taxon>Bacteria</taxon>
        <taxon>Pseudomonadati</taxon>
        <taxon>Bacteroidota</taxon>
        <taxon>Flavobacteriia</taxon>
        <taxon>Flavobacteriales</taxon>
        <taxon>Flavobacteriaceae</taxon>
        <taxon>Poritiphilus</taxon>
    </lineage>
</organism>
<dbReference type="PANTHER" id="PTHR43739:SF5">
    <property type="entry name" value="EXO-ALPHA-SIALIDASE"/>
    <property type="match status" value="1"/>
</dbReference>
<dbReference type="Pfam" id="PF18962">
    <property type="entry name" value="Por_Secre_tail"/>
    <property type="match status" value="1"/>
</dbReference>
<dbReference type="InterPro" id="IPR026444">
    <property type="entry name" value="Secre_tail"/>
</dbReference>
<keyword evidence="4" id="KW-1185">Reference proteome</keyword>
<comment type="caution">
    <text evidence="3">The sequence shown here is derived from an EMBL/GenBank/DDBJ whole genome shotgun (WGS) entry which is preliminary data.</text>
</comment>
<evidence type="ECO:0000256" key="1">
    <source>
        <dbReference type="ARBA" id="ARBA00022729"/>
    </source>
</evidence>
<dbReference type="RefSeq" id="WP_161435540.1">
    <property type="nucleotide sequence ID" value="NZ_WXYO01000005.1"/>
</dbReference>
<reference evidence="3 4" key="1">
    <citation type="submission" date="2020-01" db="EMBL/GenBank/DDBJ databases">
        <title>Bacteria diversity of Porities sp.</title>
        <authorList>
            <person name="Wang G."/>
        </authorList>
    </citation>
    <scope>NUCLEOTIDE SEQUENCE [LARGE SCALE GENOMIC DNA]</scope>
    <source>
        <strain evidence="3 4">R33</strain>
    </source>
</reference>
<dbReference type="GO" id="GO:0010411">
    <property type="term" value="P:xyloglucan metabolic process"/>
    <property type="evidence" value="ECO:0007669"/>
    <property type="project" value="TreeGrafter"/>
</dbReference>
<proteinExistence type="predicted"/>
<dbReference type="EMBL" id="WXYO01000005">
    <property type="protein sequence ID" value="NAS12499.1"/>
    <property type="molecule type" value="Genomic_DNA"/>
</dbReference>
<gene>
    <name evidence="3" type="ORF">GTQ38_10840</name>
</gene>
<feature type="domain" description="Secretion system C-terminal sorting" evidence="2">
    <location>
        <begin position="1148"/>
        <end position="1213"/>
    </location>
</feature>
<evidence type="ECO:0000313" key="4">
    <source>
        <dbReference type="Proteomes" id="UP000475249"/>
    </source>
</evidence>
<evidence type="ECO:0000313" key="3">
    <source>
        <dbReference type="EMBL" id="NAS12499.1"/>
    </source>
</evidence>
<keyword evidence="1" id="KW-0732">Signal</keyword>
<sequence length="1222" mass="133393">MKTLLLQTRSRLGATLVLIFLTVVPVLAQQPKLKNDHTPQKGHALYKQAKIYDSEIGPVGVKPKAFGDRALDRWLFEQRQLQNPFTGEIPQDIQQLELKFTENIQARSLQQEISKSAGENYAKRSRFSYWKNRGPGNIGGRTRALALDSKDENTILAGGVSGGLWRSTNAGQSWRKVTLPFQSPSITAIVQDPRPGRNRIWYYASGEFLGNSASAGGAFYTGSGIFKSINNGRTWFQLRSTRDEDLTSFAPFDVINSLAIDPDNGDLYAATLEGIYRSQNGGRDFELVLPGAFASFTEVIATPGGKIYATVDFFSDADSGFFVTEDGDTWTEITPPDLFPTIGRTVMGVDPSDENRIFFFSENLSGFSEAFLWRYQADAATPEEQWVDLSANLPTTIGGPVGNLNLQGGYNMVVKVHPENPDLVFIGGTNLYRSVDGFTSLVGPEGWIGGYNIANDISIYPNQHPDQHNLVFLPSDPNKAIAATDGGVHRTEDISMPGPVDWISLNNNYITTQPYAISFDPEANSDDLLAGFQDNGTWFTNSVSLNDPWIEDFSGDGTFNAIADGGLTRYVSAQFGVIFRLNFDENGDFVSFTRVQPSGASGFAFVAPFVLDPINDNVMYLPAGDRIWRNNNLDEIPLFSNATTSVNWSEQTQTATLDGSQITSLDVSKFPVANRLYYGTATGGIYKVENANVDDQPAEDISSGKGLPAGFVNNIYVDPTDSDRVFAVFSNYGIPSIFMSEDAGGSWEDISGNLEQNSDGSGNGPSVRWFAMNGDNDGYFAGTSTGLYFTYRLRGNRTRWFREPIRIGNGVVTQVKTRKDGFVAAGVHGNGVYSANFFVRPRPEPTLSVAYLLSDITVPINVEPFEIDITDLFVSSKDKPIDIELTNSNPGLISAAIDGDKILISVTPETEGSAAIGLVATSGEEQVSEGFTINVIEPAIYQQVGPVASNTVSQFFTDFGAVVQSADDFIIPEGSSWRLRNVTAFGTASGGPELTSGTVVIYSDNGGVPGDVVYNSGPIEPISASTDSNLSLELPEEVNLGSGSYWLSVFANLAFTPNNTQWFWLTQSTVIGQENQIRDQADLFGLGLVDWTPQSLAFGGNPEDLVFQIFGRVETAAEEETETPMESSLAQEELRELATLEVSQASAVWPNPSISEFYFSLSGADKKVNARVYNLLGQMIYEKSDLDTSQPFSWDASNRPAGIYFVKITGPKTDRSFKLLKR</sequence>
<dbReference type="AlphaFoldDB" id="A0A6L9EDS0"/>
<dbReference type="SUPFAM" id="SSF110296">
    <property type="entry name" value="Oligoxyloglucan reducing end-specific cellobiohydrolase"/>
    <property type="match status" value="2"/>
</dbReference>
<dbReference type="Gene3D" id="2.130.10.10">
    <property type="entry name" value="YVTN repeat-like/Quinoprotein amine dehydrogenase"/>
    <property type="match status" value="2"/>
</dbReference>
<dbReference type="NCBIfam" id="TIGR04183">
    <property type="entry name" value="Por_Secre_tail"/>
    <property type="match status" value="1"/>
</dbReference>
<accession>A0A6L9EDS0</accession>
<evidence type="ECO:0000259" key="2">
    <source>
        <dbReference type="Pfam" id="PF18962"/>
    </source>
</evidence>
<dbReference type="InterPro" id="IPR015943">
    <property type="entry name" value="WD40/YVTN_repeat-like_dom_sf"/>
</dbReference>
<name>A0A6L9EDS0_9FLAO</name>
<dbReference type="Proteomes" id="UP000475249">
    <property type="component" value="Unassembled WGS sequence"/>
</dbReference>
<dbReference type="InterPro" id="IPR052025">
    <property type="entry name" value="Xyloglucanase_GH74"/>
</dbReference>
<dbReference type="PANTHER" id="PTHR43739">
    <property type="entry name" value="XYLOGLUCANASE (EUROFUNG)"/>
    <property type="match status" value="1"/>
</dbReference>
<protein>
    <submittedName>
        <fullName evidence="3">T9SS type A sorting domain-containing protein</fullName>
    </submittedName>
</protein>